<accession>A0A635R8A8</accession>
<dbReference type="AlphaFoldDB" id="A0A635R8A8"/>
<protein>
    <recommendedName>
        <fullName evidence="2">HD domain-containing protein</fullName>
    </recommendedName>
</protein>
<dbReference type="Gene3D" id="1.10.3210.10">
    <property type="entry name" value="Hypothetical protein af1432"/>
    <property type="match status" value="1"/>
</dbReference>
<reference evidence="1" key="1">
    <citation type="submission" date="2018-07" db="EMBL/GenBank/DDBJ databases">
        <authorList>
            <person name="Ashton P.M."/>
            <person name="Dallman T."/>
            <person name="Nair S."/>
            <person name="De Pinna E."/>
            <person name="Peters T."/>
            <person name="Grant K."/>
        </authorList>
    </citation>
    <scope>NUCLEOTIDE SEQUENCE</scope>
    <source>
        <strain evidence="1">368335</strain>
    </source>
</reference>
<proteinExistence type="predicted"/>
<sequence>MEAIEINKFWEQVIAQFRDFYRYTDSAHRIDHIQSVKSNAIRIAYLLGETKHLKNILVAVAAHDIFSTKADRASHHIKAFNYVLDSAPILKRRFKLTCDDVTEIAYAVLEHRSSHKGGYNSIVSEIVAAADRGIPSIDEVKNYMHRSYLYARDHGKSVIDSKFHAIRHVQEKFGRNGKSRVPEWYEKLFAKEILERQEYVEMLGLEHFTSEITNDLESRIQNQ</sequence>
<organism evidence="1">
    <name type="scientific">Salmonella enterica subsp. enterica serovar Chester</name>
    <dbReference type="NCBI Taxonomy" id="149386"/>
    <lineage>
        <taxon>Bacteria</taxon>
        <taxon>Pseudomonadati</taxon>
        <taxon>Pseudomonadota</taxon>
        <taxon>Gammaproteobacteria</taxon>
        <taxon>Enterobacterales</taxon>
        <taxon>Enterobacteriaceae</taxon>
        <taxon>Salmonella</taxon>
    </lineage>
</organism>
<gene>
    <name evidence="1" type="ORF">CB695_16470</name>
</gene>
<dbReference type="SUPFAM" id="SSF109604">
    <property type="entry name" value="HD-domain/PDEase-like"/>
    <property type="match status" value="1"/>
</dbReference>
<comment type="caution">
    <text evidence="1">The sequence shown here is derived from an EMBL/GenBank/DDBJ whole genome shotgun (WGS) entry which is preliminary data.</text>
</comment>
<dbReference type="EMBL" id="AAMIYH010000015">
    <property type="protein sequence ID" value="EDH8303064.1"/>
    <property type="molecule type" value="Genomic_DNA"/>
</dbReference>
<evidence type="ECO:0008006" key="2">
    <source>
        <dbReference type="Google" id="ProtNLM"/>
    </source>
</evidence>
<name>A0A635R8A8_SALET</name>
<evidence type="ECO:0000313" key="1">
    <source>
        <dbReference type="EMBL" id="EDH8303064.1"/>
    </source>
</evidence>